<evidence type="ECO:0000256" key="1">
    <source>
        <dbReference type="SAM" id="MobiDB-lite"/>
    </source>
</evidence>
<accession>A0A544QXE5</accession>
<sequence length="562" mass="61666">MIYKIPQGGKVMKKLNSCLMSTVMVASSLGVVCADSTKIVGEDRFDTAAKIADQLGSYDTAVLVNGYSTSDGLSASSFAEYKKAPILLTKENKIPDTTMKRLQKVKKVYIIGGTAVVSSGIQKQLENMGKSVIRLQGKNRMSTSLEVANAIGSYDKAFIVNGFTGDADAMSVAPVAARDKAPIIVTNGKTAPSLRKSGVDYYAIGGTSAISDDLAHYYRATRVAGANRYETNEKVLDKFYSNANKVYYANGKTLVDALAVSTLASDYGVALVSKGSDKSYLEGKDLVQVGGMDFTVNPSPSEDTDRPGIDSPDDDKFGNGMIPDKRPLTITVGKQTVTVKQGAEVKVSDFQITAKNFLGEQVSASSMSFENFPGTNTPGTYKVKVKIWDKSRNCYDYTEVTLKVESVITEKTYDVYSMEFQNIVREEFYKYLDAHRKANGVPAAEHRWEVEESTLLKSKYMMEKGEISHDFVQAPHFMGGAEAVASRQLYNPLTEDAGKELGKALFEQWKKSPAHNDILLSDYTNYWGTKHTIDGFSFWVNPDGNSYRVYATYQIAQSDTIK</sequence>
<keyword evidence="4" id="KW-1185">Reference proteome</keyword>
<dbReference type="Pfam" id="PF04122">
    <property type="entry name" value="CW_binding_2"/>
    <property type="match status" value="3"/>
</dbReference>
<organism evidence="3 4">
    <name type="scientific">Peptacetobacter hominis</name>
    <dbReference type="NCBI Taxonomy" id="2743610"/>
    <lineage>
        <taxon>Bacteria</taxon>
        <taxon>Bacillati</taxon>
        <taxon>Bacillota</taxon>
        <taxon>Clostridia</taxon>
        <taxon>Peptostreptococcales</taxon>
        <taxon>Peptostreptococcaceae</taxon>
        <taxon>Peptacetobacter</taxon>
    </lineage>
</organism>
<dbReference type="Proteomes" id="UP000317863">
    <property type="component" value="Unassembled WGS sequence"/>
</dbReference>
<dbReference type="Gene3D" id="3.40.50.12090">
    <property type="match status" value="2"/>
</dbReference>
<name>A0A544QXE5_9FIRM</name>
<reference evidence="3 4" key="1">
    <citation type="submission" date="2019-02" db="EMBL/GenBank/DDBJ databases">
        <title>Peptostreptococcaceae bacterium ZHW00191 nov., a new bacterium isolated from the human gut.</title>
        <authorList>
            <person name="Zhou H.-W."/>
            <person name="Chen X.-J."/>
        </authorList>
    </citation>
    <scope>NUCLEOTIDE SEQUENCE [LARGE SCALE GENOMIC DNA]</scope>
    <source>
        <strain evidence="3 4">ZHW00191</strain>
    </source>
</reference>
<dbReference type="Pfam" id="PF00188">
    <property type="entry name" value="CAP"/>
    <property type="match status" value="1"/>
</dbReference>
<dbReference type="OrthoDB" id="3648721at2"/>
<dbReference type="PANTHER" id="PTHR30032:SF8">
    <property type="entry name" value="GERMINATION-SPECIFIC N-ACETYLMURAMOYL-L-ALANINE AMIDASE"/>
    <property type="match status" value="1"/>
</dbReference>
<protein>
    <recommendedName>
        <fullName evidence="2">SCP domain-containing protein</fullName>
    </recommendedName>
</protein>
<dbReference type="InterPro" id="IPR014044">
    <property type="entry name" value="CAP_dom"/>
</dbReference>
<comment type="caution">
    <text evidence="3">The sequence shown here is derived from an EMBL/GenBank/DDBJ whole genome shotgun (WGS) entry which is preliminary data.</text>
</comment>
<evidence type="ECO:0000259" key="2">
    <source>
        <dbReference type="Pfam" id="PF00188"/>
    </source>
</evidence>
<dbReference type="Gene3D" id="3.40.33.10">
    <property type="entry name" value="CAP"/>
    <property type="match status" value="1"/>
</dbReference>
<dbReference type="InterPro" id="IPR007253">
    <property type="entry name" value="Cell_wall-bd_2"/>
</dbReference>
<proteinExistence type="predicted"/>
<gene>
    <name evidence="3" type="ORF">EXD82_02720</name>
</gene>
<dbReference type="EMBL" id="SGJB01000003">
    <property type="protein sequence ID" value="TQQ85325.1"/>
    <property type="molecule type" value="Genomic_DNA"/>
</dbReference>
<feature type="domain" description="SCP" evidence="2">
    <location>
        <begin position="431"/>
        <end position="527"/>
    </location>
</feature>
<evidence type="ECO:0000313" key="3">
    <source>
        <dbReference type="EMBL" id="TQQ85325.1"/>
    </source>
</evidence>
<dbReference type="InterPro" id="IPR051922">
    <property type="entry name" value="Bact_Sporulation_Assoc"/>
</dbReference>
<dbReference type="AlphaFoldDB" id="A0A544QXE5"/>
<dbReference type="PANTHER" id="PTHR30032">
    <property type="entry name" value="N-ACETYLMURAMOYL-L-ALANINE AMIDASE-RELATED"/>
    <property type="match status" value="1"/>
</dbReference>
<evidence type="ECO:0000313" key="4">
    <source>
        <dbReference type="Proteomes" id="UP000317863"/>
    </source>
</evidence>
<dbReference type="InterPro" id="IPR035940">
    <property type="entry name" value="CAP_sf"/>
</dbReference>
<feature type="region of interest" description="Disordered" evidence="1">
    <location>
        <begin position="297"/>
        <end position="320"/>
    </location>
</feature>